<accession>A0A9D2S0H0</accession>
<comment type="caution">
    <text evidence="6">The sequence shown here is derived from an EMBL/GenBank/DDBJ whole genome shotgun (WGS) entry which is preliminary data.</text>
</comment>
<dbReference type="PANTHER" id="PTHR37326:SF1">
    <property type="entry name" value="BLL3975 PROTEIN"/>
    <property type="match status" value="1"/>
</dbReference>
<dbReference type="GO" id="GO:0016811">
    <property type="term" value="F:hydrolase activity, acting on carbon-nitrogen (but not peptide) bonds, in linear amides"/>
    <property type="evidence" value="ECO:0007669"/>
    <property type="project" value="InterPro"/>
</dbReference>
<protein>
    <submittedName>
        <fullName evidence="6">Succinylglutamate desuccinylase/aspartoacylase family protein</fullName>
    </submittedName>
</protein>
<dbReference type="EMBL" id="DWXZ01000255">
    <property type="protein sequence ID" value="HJB38749.1"/>
    <property type="molecule type" value="Genomic_DNA"/>
</dbReference>
<evidence type="ECO:0000256" key="3">
    <source>
        <dbReference type="ARBA" id="ARBA00022801"/>
    </source>
</evidence>
<evidence type="ECO:0000256" key="1">
    <source>
        <dbReference type="ARBA" id="ARBA00001947"/>
    </source>
</evidence>
<evidence type="ECO:0000313" key="6">
    <source>
        <dbReference type="EMBL" id="HJB38749.1"/>
    </source>
</evidence>
<dbReference type="Pfam" id="PF24827">
    <property type="entry name" value="AstE_AspA_cat"/>
    <property type="match status" value="1"/>
</dbReference>
<evidence type="ECO:0000256" key="2">
    <source>
        <dbReference type="ARBA" id="ARBA00022723"/>
    </source>
</evidence>
<dbReference type="AlphaFoldDB" id="A0A9D2S0H0"/>
<proteinExistence type="predicted"/>
<dbReference type="InterPro" id="IPR043795">
    <property type="entry name" value="N-alpha-Ac-DABA-like"/>
</dbReference>
<dbReference type="SUPFAM" id="SSF53187">
    <property type="entry name" value="Zn-dependent exopeptidases"/>
    <property type="match status" value="1"/>
</dbReference>
<keyword evidence="4" id="KW-0862">Zinc</keyword>
<keyword evidence="2" id="KW-0479">Metal-binding</keyword>
<dbReference type="GO" id="GO:0016788">
    <property type="term" value="F:hydrolase activity, acting on ester bonds"/>
    <property type="evidence" value="ECO:0007669"/>
    <property type="project" value="InterPro"/>
</dbReference>
<dbReference type="InterPro" id="IPR055438">
    <property type="entry name" value="AstE_AspA_cat"/>
</dbReference>
<gene>
    <name evidence="6" type="ORF">H9942_11910</name>
</gene>
<dbReference type="Proteomes" id="UP000824214">
    <property type="component" value="Unassembled WGS sequence"/>
</dbReference>
<evidence type="ECO:0000313" key="7">
    <source>
        <dbReference type="Proteomes" id="UP000824214"/>
    </source>
</evidence>
<feature type="non-terminal residue" evidence="6">
    <location>
        <position position="312"/>
    </location>
</feature>
<sequence length="312" mass="33494">MNKIQTPGRHPFSIPVKGGQPIEGVRLVGNQPGKTLVVTAGVHGDEYVGIQAVRELLAQLSPGELSGQVIFVPVVNAGGFFAGTYLVPEDGENLNRCFPGAKGETYTWNMASALEAALYPQADFLLDLHGGGIYETMEPLAFFPVDAGERVKSVSRQAGQALSLTLLVQSFARDGLYSWAAQQGIPALLVERGGGGTWSRAEVEACKENVLQLLDFLEIRPYGSRQGTPREVEDAHYETVQANGYWYPEKQPGDTFAQGELLGRVESGEGETLQAITAPFDGVVLYQTHILGVSQGMPLLAYGKLRAEGGLS</sequence>
<comment type="cofactor">
    <cofactor evidence="1">
        <name>Zn(2+)</name>
        <dbReference type="ChEBI" id="CHEBI:29105"/>
    </cofactor>
</comment>
<evidence type="ECO:0000256" key="4">
    <source>
        <dbReference type="ARBA" id="ARBA00022833"/>
    </source>
</evidence>
<organism evidence="6 7">
    <name type="scientific">Candidatus Acutalibacter ornithocaccae</name>
    <dbReference type="NCBI Taxonomy" id="2838416"/>
    <lineage>
        <taxon>Bacteria</taxon>
        <taxon>Bacillati</taxon>
        <taxon>Bacillota</taxon>
        <taxon>Clostridia</taxon>
        <taxon>Eubacteriales</taxon>
        <taxon>Acutalibacteraceae</taxon>
        <taxon>Acutalibacter</taxon>
    </lineage>
</organism>
<reference evidence="6" key="2">
    <citation type="submission" date="2021-04" db="EMBL/GenBank/DDBJ databases">
        <authorList>
            <person name="Gilroy R."/>
        </authorList>
    </citation>
    <scope>NUCLEOTIDE SEQUENCE</scope>
    <source>
        <strain evidence="6">ChiBcolR8-3208</strain>
    </source>
</reference>
<evidence type="ECO:0000259" key="5">
    <source>
        <dbReference type="Pfam" id="PF24827"/>
    </source>
</evidence>
<dbReference type="PIRSF" id="PIRSF039012">
    <property type="entry name" value="ASP"/>
    <property type="match status" value="1"/>
</dbReference>
<reference evidence="6" key="1">
    <citation type="journal article" date="2021" name="PeerJ">
        <title>Extensive microbial diversity within the chicken gut microbiome revealed by metagenomics and culture.</title>
        <authorList>
            <person name="Gilroy R."/>
            <person name="Ravi A."/>
            <person name="Getino M."/>
            <person name="Pursley I."/>
            <person name="Horton D.L."/>
            <person name="Alikhan N.F."/>
            <person name="Baker D."/>
            <person name="Gharbi K."/>
            <person name="Hall N."/>
            <person name="Watson M."/>
            <person name="Adriaenssens E.M."/>
            <person name="Foster-Nyarko E."/>
            <person name="Jarju S."/>
            <person name="Secka A."/>
            <person name="Antonio M."/>
            <person name="Oren A."/>
            <person name="Chaudhuri R.R."/>
            <person name="La Ragione R."/>
            <person name="Hildebrand F."/>
            <person name="Pallen M.J."/>
        </authorList>
    </citation>
    <scope>NUCLEOTIDE SEQUENCE</scope>
    <source>
        <strain evidence="6">ChiBcolR8-3208</strain>
    </source>
</reference>
<feature type="domain" description="Succinylglutamate desuccinylase/Aspartoacylase catalytic" evidence="5">
    <location>
        <begin position="32"/>
        <end position="216"/>
    </location>
</feature>
<name>A0A9D2S0H0_9FIRM</name>
<dbReference type="PANTHER" id="PTHR37326">
    <property type="entry name" value="BLL3975 PROTEIN"/>
    <property type="match status" value="1"/>
</dbReference>
<dbReference type="GO" id="GO:0046872">
    <property type="term" value="F:metal ion binding"/>
    <property type="evidence" value="ECO:0007669"/>
    <property type="project" value="UniProtKB-KW"/>
</dbReference>
<dbReference type="Gene3D" id="3.40.630.10">
    <property type="entry name" value="Zn peptidases"/>
    <property type="match status" value="1"/>
</dbReference>
<keyword evidence="3" id="KW-0378">Hydrolase</keyword>
<dbReference type="InterPro" id="IPR053138">
    <property type="entry name" value="N-alpha-Ac-DABA_deacetylase"/>
</dbReference>